<dbReference type="RefSeq" id="XP_029766221.1">
    <property type="nucleotide sequence ID" value="XM_029909130.1"/>
</dbReference>
<dbReference type="GO" id="GO:0140662">
    <property type="term" value="F:ATP-dependent protein folding chaperone"/>
    <property type="evidence" value="ECO:0007669"/>
    <property type="project" value="InterPro"/>
</dbReference>
<dbReference type="HOGENOM" id="CLU_009958_6_1_1"/>
<dbReference type="CDD" id="cd10170">
    <property type="entry name" value="ASKHA_NBD_HSP70"/>
    <property type="match status" value="1"/>
</dbReference>
<dbReference type="STRING" id="1043002.A0A074Y295"/>
<sequence length="597" mass="67096">MSAKRSIILSVDLGTTHSGAAYAFRGDRNPFSNIQVIRNWVHGDRGEKVPTKIRYINASTEPARPRGIKRLASGEHVHDQHVQDTYRAAWGYEAGDGPDMVQYVKYLFGPPAEIPEGILWDDITTLLEKFGKTPRDAVVDYLIKLREHIYKVVLDEFGPEFMATTEIEWILTVPAIWSDDARYATLMAAESAGIGKTVDRSNDTITMITEPEAAAHFAYNLMEMRNINVGDIAIVCDIGGGTIDLITFEITSLEPLRLKECVGGTGGLCGSALLNAGFQEHVERCMGGKENFKDFTKRVPYAWPICMKEFENSTKKYFHPDNGAVSILFPGIDIAGMEPNYILLTPEDLQRIFERVINPTVDLVQDQYDAIRQMGKYPRGVILVGGFGQNDYLKEILENKFESADSEHPCEVTRPLGGWSAVSQGAVIHALTNDTLVQSRIARHHYGVLVRQPYNKKIHTEKYVVTDEFDGKKWVDNQIEWHIHTGQTITAGSPIKINQYLVSESKNLLVSESATIIVSDEVEAPKEFESTDLTRILCTIESSLENVEREDWKTYRRKGEKKHSALHHTIEMSLDSELSFQFCIGDRVLGKTTVAYE</sequence>
<dbReference type="PANTHER" id="PTHR14187:SF5">
    <property type="entry name" value="HEAT SHOCK 70 KDA PROTEIN 12A"/>
    <property type="match status" value="1"/>
</dbReference>
<dbReference type="Gene3D" id="3.30.420.40">
    <property type="match status" value="1"/>
</dbReference>
<dbReference type="GeneID" id="40751436"/>
<proteinExistence type="predicted"/>
<dbReference type="PANTHER" id="PTHR14187">
    <property type="entry name" value="ALPHA KINASE/ELONGATION FACTOR 2 KINASE"/>
    <property type="match status" value="1"/>
</dbReference>
<evidence type="ECO:0000313" key="4">
    <source>
        <dbReference type="Proteomes" id="UP000030706"/>
    </source>
</evidence>
<dbReference type="Pfam" id="PF00012">
    <property type="entry name" value="HSP70"/>
    <property type="match status" value="1"/>
</dbReference>
<dbReference type="GO" id="GO:0005524">
    <property type="term" value="F:ATP binding"/>
    <property type="evidence" value="ECO:0007669"/>
    <property type="project" value="UniProtKB-KW"/>
</dbReference>
<dbReference type="InterPro" id="IPR043129">
    <property type="entry name" value="ATPase_NBD"/>
</dbReference>
<evidence type="ECO:0000313" key="3">
    <source>
        <dbReference type="EMBL" id="KEQ90034.1"/>
    </source>
</evidence>
<dbReference type="AlphaFoldDB" id="A0A074Y295"/>
<keyword evidence="4" id="KW-1185">Reference proteome</keyword>
<organism evidence="3 4">
    <name type="scientific">Aureobasidium pullulans EXF-150</name>
    <dbReference type="NCBI Taxonomy" id="1043002"/>
    <lineage>
        <taxon>Eukaryota</taxon>
        <taxon>Fungi</taxon>
        <taxon>Dikarya</taxon>
        <taxon>Ascomycota</taxon>
        <taxon>Pezizomycotina</taxon>
        <taxon>Dothideomycetes</taxon>
        <taxon>Dothideomycetidae</taxon>
        <taxon>Dothideales</taxon>
        <taxon>Saccotheciaceae</taxon>
        <taxon>Aureobasidium</taxon>
    </lineage>
</organism>
<dbReference type="EMBL" id="KL584974">
    <property type="protein sequence ID" value="KEQ90034.1"/>
    <property type="molecule type" value="Genomic_DNA"/>
</dbReference>
<name>A0A074Y295_AURPU</name>
<protein>
    <submittedName>
        <fullName evidence="3">Actin-like ATPase domain-containing protein</fullName>
    </submittedName>
</protein>
<dbReference type="InterPro" id="IPR013126">
    <property type="entry name" value="Hsp_70_fam"/>
</dbReference>
<evidence type="ECO:0000256" key="1">
    <source>
        <dbReference type="ARBA" id="ARBA00022741"/>
    </source>
</evidence>
<evidence type="ECO:0000256" key="2">
    <source>
        <dbReference type="ARBA" id="ARBA00022840"/>
    </source>
</evidence>
<dbReference type="Proteomes" id="UP000030706">
    <property type="component" value="Unassembled WGS sequence"/>
</dbReference>
<accession>A0A074Y295</accession>
<dbReference type="InterPro" id="IPR018181">
    <property type="entry name" value="Heat_shock_70_CS"/>
</dbReference>
<dbReference type="SUPFAM" id="SSF53067">
    <property type="entry name" value="Actin-like ATPase domain"/>
    <property type="match status" value="1"/>
</dbReference>
<reference evidence="3 4" key="1">
    <citation type="journal article" date="2014" name="BMC Genomics">
        <title>Genome sequencing of four Aureobasidium pullulans varieties: biotechnological potential, stress tolerance, and description of new species.</title>
        <authorList>
            <person name="Gostin Ar C."/>
            <person name="Ohm R.A."/>
            <person name="Kogej T."/>
            <person name="Sonjak S."/>
            <person name="Turk M."/>
            <person name="Zajc J."/>
            <person name="Zalar P."/>
            <person name="Grube M."/>
            <person name="Sun H."/>
            <person name="Han J."/>
            <person name="Sharma A."/>
            <person name="Chiniquy J."/>
            <person name="Ngan C.Y."/>
            <person name="Lipzen A."/>
            <person name="Barry K."/>
            <person name="Grigoriev I.V."/>
            <person name="Gunde-Cimerman N."/>
        </authorList>
    </citation>
    <scope>NUCLEOTIDE SEQUENCE [LARGE SCALE GENOMIC DNA]</scope>
    <source>
        <strain evidence="3 4">EXF-150</strain>
    </source>
</reference>
<keyword evidence="2" id="KW-0067">ATP-binding</keyword>
<dbReference type="OrthoDB" id="2963168at2759"/>
<keyword evidence="1" id="KW-0547">Nucleotide-binding</keyword>
<dbReference type="PROSITE" id="PS00297">
    <property type="entry name" value="HSP70_1"/>
    <property type="match status" value="1"/>
</dbReference>
<gene>
    <name evidence="3" type="ORF">M438DRAFT_393838</name>
</gene>